<dbReference type="AlphaFoldDB" id="A0AAN8EDF4"/>
<proteinExistence type="predicted"/>
<sequence length="182" mass="20303">MSRQEHFEYMNTQHAKSGKGIDFLLPPQSLYGDLATHLTYTWTPSQVATWHHTKTLPITLADLPPSTPLTTTTIHFPTVRTSNNDVRITKAGFERLEGTPRAFASVWRVSPEFVLMLPKPALGFTEEQKRAYRDGTIREDAGNAPSIVECMQPGWKGPNMTARMPQVEPVTVGEIVESLRGA</sequence>
<dbReference type="EMBL" id="JAKLMC020000013">
    <property type="protein sequence ID" value="KAK5953024.1"/>
    <property type="molecule type" value="Genomic_DNA"/>
</dbReference>
<evidence type="ECO:0000313" key="2">
    <source>
        <dbReference type="Proteomes" id="UP001316803"/>
    </source>
</evidence>
<comment type="caution">
    <text evidence="1">The sequence shown here is derived from an EMBL/GenBank/DDBJ whole genome shotgun (WGS) entry which is preliminary data.</text>
</comment>
<dbReference type="Proteomes" id="UP001316803">
    <property type="component" value="Unassembled WGS sequence"/>
</dbReference>
<reference evidence="1 2" key="1">
    <citation type="submission" date="2022-12" db="EMBL/GenBank/DDBJ databases">
        <title>Genomic features and morphological characterization of a novel Knufia sp. strain isolated from spacecraft assembly facility.</title>
        <authorList>
            <person name="Teixeira M."/>
            <person name="Chander A.M."/>
            <person name="Stajich J.E."/>
            <person name="Venkateswaran K."/>
        </authorList>
    </citation>
    <scope>NUCLEOTIDE SEQUENCE [LARGE SCALE GENOMIC DNA]</scope>
    <source>
        <strain evidence="1 2">FJI-L2-BK-P2</strain>
    </source>
</reference>
<gene>
    <name evidence="1" type="ORF">OHC33_006146</name>
</gene>
<organism evidence="1 2">
    <name type="scientific">Knufia fluminis</name>
    <dbReference type="NCBI Taxonomy" id="191047"/>
    <lineage>
        <taxon>Eukaryota</taxon>
        <taxon>Fungi</taxon>
        <taxon>Dikarya</taxon>
        <taxon>Ascomycota</taxon>
        <taxon>Pezizomycotina</taxon>
        <taxon>Eurotiomycetes</taxon>
        <taxon>Chaetothyriomycetidae</taxon>
        <taxon>Chaetothyriales</taxon>
        <taxon>Trichomeriaceae</taxon>
        <taxon>Knufia</taxon>
    </lineage>
</organism>
<protein>
    <submittedName>
        <fullName evidence="1">Uncharacterized protein</fullName>
    </submittedName>
</protein>
<keyword evidence="2" id="KW-1185">Reference proteome</keyword>
<accession>A0AAN8EDF4</accession>
<name>A0AAN8EDF4_9EURO</name>
<evidence type="ECO:0000313" key="1">
    <source>
        <dbReference type="EMBL" id="KAK5953024.1"/>
    </source>
</evidence>